<dbReference type="AlphaFoldDB" id="A0A561Q0Y8"/>
<dbReference type="Gene3D" id="1.10.260.40">
    <property type="entry name" value="lambda repressor-like DNA-binding domains"/>
    <property type="match status" value="1"/>
</dbReference>
<dbReference type="InterPro" id="IPR001387">
    <property type="entry name" value="Cro/C1-type_HTH"/>
</dbReference>
<dbReference type="SUPFAM" id="SSF47413">
    <property type="entry name" value="lambda repressor-like DNA-binding domains"/>
    <property type="match status" value="1"/>
</dbReference>
<dbReference type="SMART" id="SM00530">
    <property type="entry name" value="HTH_XRE"/>
    <property type="match status" value="1"/>
</dbReference>
<sequence length="139" mass="15079">MSKIPDAIDTYVGSRIRQRRVMVSMSQSALADKLGITFQQVQKYEKGANRVGASRLQRIAFVLDVPVSFFFEGSPDSVESHDETPVVGGLFSSREMISLATAFSAIDDPHVRQKILALVRSIQGGAESPASEGAAHKDL</sequence>
<name>A0A561Q0Y8_9HYPH</name>
<gene>
    <name evidence="2" type="ORF">FHW37_11627</name>
</gene>
<keyword evidence="3" id="KW-1185">Reference proteome</keyword>
<feature type="domain" description="HTH cro/C1-type" evidence="1">
    <location>
        <begin position="16"/>
        <end position="70"/>
    </location>
</feature>
<dbReference type="EMBL" id="VIWP01000016">
    <property type="protein sequence ID" value="TWF44023.1"/>
    <property type="molecule type" value="Genomic_DNA"/>
</dbReference>
<dbReference type="Proteomes" id="UP000320653">
    <property type="component" value="Unassembled WGS sequence"/>
</dbReference>
<evidence type="ECO:0000259" key="1">
    <source>
        <dbReference type="PROSITE" id="PS50943"/>
    </source>
</evidence>
<organism evidence="2 3">
    <name type="scientific">Neorhizobium alkalisoli</name>
    <dbReference type="NCBI Taxonomy" id="528178"/>
    <lineage>
        <taxon>Bacteria</taxon>
        <taxon>Pseudomonadati</taxon>
        <taxon>Pseudomonadota</taxon>
        <taxon>Alphaproteobacteria</taxon>
        <taxon>Hyphomicrobiales</taxon>
        <taxon>Rhizobiaceae</taxon>
        <taxon>Rhizobium/Agrobacterium group</taxon>
        <taxon>Neorhizobium</taxon>
    </lineage>
</organism>
<accession>A0A561Q0Y8</accession>
<dbReference type="InterPro" id="IPR010982">
    <property type="entry name" value="Lambda_DNA-bd_dom_sf"/>
</dbReference>
<dbReference type="PROSITE" id="PS50943">
    <property type="entry name" value="HTH_CROC1"/>
    <property type="match status" value="1"/>
</dbReference>
<evidence type="ECO:0000313" key="2">
    <source>
        <dbReference type="EMBL" id="TWF44023.1"/>
    </source>
</evidence>
<dbReference type="GO" id="GO:0003677">
    <property type="term" value="F:DNA binding"/>
    <property type="evidence" value="ECO:0007669"/>
    <property type="project" value="InterPro"/>
</dbReference>
<dbReference type="CDD" id="cd00093">
    <property type="entry name" value="HTH_XRE"/>
    <property type="match status" value="1"/>
</dbReference>
<comment type="caution">
    <text evidence="2">The sequence shown here is derived from an EMBL/GenBank/DDBJ whole genome shotgun (WGS) entry which is preliminary data.</text>
</comment>
<dbReference type="Pfam" id="PF01381">
    <property type="entry name" value="HTH_3"/>
    <property type="match status" value="1"/>
</dbReference>
<proteinExistence type="predicted"/>
<evidence type="ECO:0000313" key="3">
    <source>
        <dbReference type="Proteomes" id="UP000320653"/>
    </source>
</evidence>
<reference evidence="2 3" key="1">
    <citation type="submission" date="2019-06" db="EMBL/GenBank/DDBJ databases">
        <title>Sorghum-associated microbial communities from plants grown in Nebraska, USA.</title>
        <authorList>
            <person name="Schachtman D."/>
        </authorList>
    </citation>
    <scope>NUCLEOTIDE SEQUENCE [LARGE SCALE GENOMIC DNA]</scope>
    <source>
        <strain evidence="2 3">1225</strain>
    </source>
</reference>
<protein>
    <submittedName>
        <fullName evidence="2">Helix-turn-helix protein</fullName>
    </submittedName>
</protein>